<dbReference type="EMBL" id="CAJNOL010000856">
    <property type="protein sequence ID" value="CAF1220388.1"/>
    <property type="molecule type" value="Genomic_DNA"/>
</dbReference>
<comment type="subcellular location">
    <subcellularLocation>
        <location evidence="1 9 11">Nucleus</location>
    </subcellularLocation>
</comment>
<evidence type="ECO:0000256" key="2">
    <source>
        <dbReference type="ARBA" id="ARBA00022723"/>
    </source>
</evidence>
<dbReference type="Pfam" id="PF00046">
    <property type="entry name" value="Homeodomain"/>
    <property type="match status" value="1"/>
</dbReference>
<dbReference type="PROSITE" id="PS50023">
    <property type="entry name" value="LIM_DOMAIN_2"/>
    <property type="match status" value="2"/>
</dbReference>
<name>A0A814XTY8_9BILA</name>
<dbReference type="InterPro" id="IPR001781">
    <property type="entry name" value="Znf_LIM"/>
</dbReference>
<dbReference type="Proteomes" id="UP000663870">
    <property type="component" value="Unassembled WGS sequence"/>
</dbReference>
<organism evidence="17 20">
    <name type="scientific">Rotaria sordida</name>
    <dbReference type="NCBI Taxonomy" id="392033"/>
    <lineage>
        <taxon>Eukaryota</taxon>
        <taxon>Metazoa</taxon>
        <taxon>Spiralia</taxon>
        <taxon>Gnathifera</taxon>
        <taxon>Rotifera</taxon>
        <taxon>Eurotatoria</taxon>
        <taxon>Bdelloidea</taxon>
        <taxon>Philodinida</taxon>
        <taxon>Philodinidae</taxon>
        <taxon>Rotaria</taxon>
    </lineage>
</organism>
<feature type="compositionally biased region" description="Low complexity" evidence="12">
    <location>
        <begin position="217"/>
        <end position="240"/>
    </location>
</feature>
<evidence type="ECO:0000256" key="9">
    <source>
        <dbReference type="PROSITE-ProRule" id="PRU00108"/>
    </source>
</evidence>
<proteinExistence type="predicted"/>
<dbReference type="SUPFAM" id="SSF57716">
    <property type="entry name" value="Glucocorticoid receptor-like (DNA-binding domain)"/>
    <property type="match status" value="1"/>
</dbReference>
<evidence type="ECO:0000256" key="11">
    <source>
        <dbReference type="RuleBase" id="RU000682"/>
    </source>
</evidence>
<protein>
    <submittedName>
        <fullName evidence="17">Uncharacterized protein</fullName>
    </submittedName>
</protein>
<dbReference type="PROSITE" id="PS50071">
    <property type="entry name" value="HOMEOBOX_2"/>
    <property type="match status" value="1"/>
</dbReference>
<dbReference type="GO" id="GO:0046872">
    <property type="term" value="F:metal ion binding"/>
    <property type="evidence" value="ECO:0007669"/>
    <property type="project" value="UniProtKB-KW"/>
</dbReference>
<dbReference type="EMBL" id="CAJOBE010000493">
    <property type="protein sequence ID" value="CAF3649943.1"/>
    <property type="molecule type" value="Genomic_DNA"/>
</dbReference>
<dbReference type="OrthoDB" id="125004at2759"/>
<comment type="caution">
    <text evidence="17">The sequence shown here is derived from an EMBL/GenBank/DDBJ whole genome shotgun (WGS) entry which is preliminary data.</text>
</comment>
<feature type="compositionally biased region" description="Basic and acidic residues" evidence="12">
    <location>
        <begin position="241"/>
        <end position="251"/>
    </location>
</feature>
<dbReference type="GO" id="GO:0003677">
    <property type="term" value="F:DNA binding"/>
    <property type="evidence" value="ECO:0007669"/>
    <property type="project" value="UniProtKB-UniRule"/>
</dbReference>
<dbReference type="Proteomes" id="UP000663874">
    <property type="component" value="Unassembled WGS sequence"/>
</dbReference>
<feature type="region of interest" description="Disordered" evidence="12">
    <location>
        <begin position="306"/>
        <end position="326"/>
    </location>
</feature>
<dbReference type="PANTHER" id="PTHR24204:SF8">
    <property type="entry name" value="TAILUP, ISOFORM A"/>
    <property type="match status" value="1"/>
</dbReference>
<sequence>MSIPTNTKSIFPECFGCKLSINDPSFLSVTPGIHWHDECLYCRICKQKLDERTTCFMDRYGFPYCKRDYSRKFYFQCFACQKNLLRNDLIQRAKSNVYHADCFRCEACRKCLQAGDEFTLSGDNRILCRNDFDSLTNNNNNNNNNSNEKLKTLDCQKLSNNDLTIKVNNNNNNENPIRTNSLTQKKKSSRISTNNKMISSIDDIDSNEERHKSTDDSSSLSPNGSSSQQLNSSSNNNNNNAERRPRRDKQQRVRTVLTEKQLHLLKSCYAYNARPDALLKEQLAEMTELSPRVIRVWFQNKRCKDKKKTAAQQSRFPGDPKRHRLDISSMPPLVPNGESFLLGHPMSVLSPCNSQGGGQSAVNGNSNIYETGPLSTLQPIGSVNTNGPFLNTRDGMMYSLASSPPSNSDDSYVIGPHGPLPTMSCHSEWIEHHPPQGNDYHATMPMFHPVNIHEEELDDQDMMMPMEDDSLDQTNSDFSDG</sequence>
<dbReference type="EMBL" id="CAJNOO010000405">
    <property type="protein sequence ID" value="CAF0934103.1"/>
    <property type="molecule type" value="Genomic_DNA"/>
</dbReference>
<evidence type="ECO:0000313" key="17">
    <source>
        <dbReference type="EMBL" id="CAF1220388.1"/>
    </source>
</evidence>
<dbReference type="GO" id="GO:0048665">
    <property type="term" value="P:neuron fate specification"/>
    <property type="evidence" value="ECO:0007669"/>
    <property type="project" value="InterPro"/>
</dbReference>
<evidence type="ECO:0000313" key="15">
    <source>
        <dbReference type="EMBL" id="CAF0934103.1"/>
    </source>
</evidence>
<feature type="domain" description="LIM zinc-binding" evidence="13">
    <location>
        <begin position="12"/>
        <end position="74"/>
    </location>
</feature>
<keyword evidence="5 10" id="KW-0440">LIM domain</keyword>
<dbReference type="PROSITE" id="PS00478">
    <property type="entry name" value="LIM_DOMAIN_1"/>
    <property type="match status" value="2"/>
</dbReference>
<dbReference type="PANTHER" id="PTHR24204">
    <property type="entry name" value="INSULIN GENE ENHANCER PROTEIN"/>
    <property type="match status" value="1"/>
</dbReference>
<evidence type="ECO:0000259" key="13">
    <source>
        <dbReference type="PROSITE" id="PS50023"/>
    </source>
</evidence>
<dbReference type="SMART" id="SM00389">
    <property type="entry name" value="HOX"/>
    <property type="match status" value="1"/>
</dbReference>
<dbReference type="EMBL" id="CAJNOU010000424">
    <property type="protein sequence ID" value="CAF0993363.1"/>
    <property type="molecule type" value="Genomic_DNA"/>
</dbReference>
<dbReference type="Pfam" id="PF00412">
    <property type="entry name" value="LIM"/>
    <property type="match status" value="2"/>
</dbReference>
<feature type="region of interest" description="Disordered" evidence="12">
    <location>
        <begin position="164"/>
        <end position="253"/>
    </location>
</feature>
<dbReference type="AlphaFoldDB" id="A0A814XTY8"/>
<dbReference type="Proteomes" id="UP000663823">
    <property type="component" value="Unassembled WGS sequence"/>
</dbReference>
<dbReference type="Proteomes" id="UP000663889">
    <property type="component" value="Unassembled WGS sequence"/>
</dbReference>
<dbReference type="CDD" id="cd00086">
    <property type="entry name" value="homeodomain"/>
    <property type="match status" value="1"/>
</dbReference>
<dbReference type="PROSITE" id="PS00027">
    <property type="entry name" value="HOMEOBOX_1"/>
    <property type="match status" value="1"/>
</dbReference>
<dbReference type="InterPro" id="IPR001356">
    <property type="entry name" value="HD"/>
</dbReference>
<dbReference type="InterPro" id="IPR047169">
    <property type="entry name" value="ISL1/2-like"/>
</dbReference>
<feature type="DNA-binding region" description="Homeobox" evidence="9">
    <location>
        <begin position="250"/>
        <end position="309"/>
    </location>
</feature>
<dbReference type="InterPro" id="IPR017970">
    <property type="entry name" value="Homeobox_CS"/>
</dbReference>
<keyword evidence="8 9" id="KW-0539">Nucleus</keyword>
<dbReference type="Gene3D" id="2.10.110.10">
    <property type="entry name" value="Cysteine Rich Protein"/>
    <property type="match status" value="2"/>
</dbReference>
<evidence type="ECO:0000256" key="12">
    <source>
        <dbReference type="SAM" id="MobiDB-lite"/>
    </source>
</evidence>
<keyword evidence="4 10" id="KW-0862">Zinc</keyword>
<evidence type="ECO:0000256" key="5">
    <source>
        <dbReference type="ARBA" id="ARBA00023038"/>
    </source>
</evidence>
<reference evidence="17" key="1">
    <citation type="submission" date="2021-02" db="EMBL/GenBank/DDBJ databases">
        <authorList>
            <person name="Nowell W R."/>
        </authorList>
    </citation>
    <scope>NUCLEOTIDE SEQUENCE</scope>
</reference>
<accession>A0A814XTY8</accession>
<keyword evidence="20" id="KW-1185">Reference proteome</keyword>
<evidence type="ECO:0000259" key="14">
    <source>
        <dbReference type="PROSITE" id="PS50071"/>
    </source>
</evidence>
<gene>
    <name evidence="19" type="ORF">FNK824_LOCUS5928</name>
    <name evidence="17" type="ORF">JXQ802_LOCUS25410</name>
    <name evidence="18" type="ORF">OTI717_LOCUS1821</name>
    <name evidence="15" type="ORF">RFH988_LOCUS10702</name>
    <name evidence="16" type="ORF">SEV965_LOCUS10392</name>
</gene>
<evidence type="ECO:0000256" key="3">
    <source>
        <dbReference type="ARBA" id="ARBA00022737"/>
    </source>
</evidence>
<evidence type="ECO:0000313" key="20">
    <source>
        <dbReference type="Proteomes" id="UP000663870"/>
    </source>
</evidence>
<dbReference type="EMBL" id="CAJOAX010000082">
    <property type="protein sequence ID" value="CAF3503067.1"/>
    <property type="molecule type" value="Genomic_DNA"/>
</dbReference>
<evidence type="ECO:0000313" key="19">
    <source>
        <dbReference type="EMBL" id="CAF3649943.1"/>
    </source>
</evidence>
<dbReference type="GO" id="GO:0000981">
    <property type="term" value="F:DNA-binding transcription factor activity, RNA polymerase II-specific"/>
    <property type="evidence" value="ECO:0007669"/>
    <property type="project" value="InterPro"/>
</dbReference>
<evidence type="ECO:0000256" key="6">
    <source>
        <dbReference type="ARBA" id="ARBA00023125"/>
    </source>
</evidence>
<evidence type="ECO:0000256" key="1">
    <source>
        <dbReference type="ARBA" id="ARBA00004123"/>
    </source>
</evidence>
<dbReference type="SMART" id="SM00132">
    <property type="entry name" value="LIM"/>
    <property type="match status" value="2"/>
</dbReference>
<feature type="domain" description="Homeobox" evidence="14">
    <location>
        <begin position="248"/>
        <end position="308"/>
    </location>
</feature>
<keyword evidence="7 9" id="KW-0371">Homeobox</keyword>
<feature type="domain" description="LIM zinc-binding" evidence="13">
    <location>
        <begin position="75"/>
        <end position="138"/>
    </location>
</feature>
<evidence type="ECO:0000256" key="10">
    <source>
        <dbReference type="PROSITE-ProRule" id="PRU00125"/>
    </source>
</evidence>
<dbReference type="SUPFAM" id="SSF46689">
    <property type="entry name" value="Homeodomain-like"/>
    <property type="match status" value="1"/>
</dbReference>
<dbReference type="InterPro" id="IPR009057">
    <property type="entry name" value="Homeodomain-like_sf"/>
</dbReference>
<evidence type="ECO:0000313" key="18">
    <source>
        <dbReference type="EMBL" id="CAF3503067.1"/>
    </source>
</evidence>
<dbReference type="Proteomes" id="UP000663882">
    <property type="component" value="Unassembled WGS sequence"/>
</dbReference>
<keyword evidence="6 9" id="KW-0238">DNA-binding</keyword>
<evidence type="ECO:0000256" key="4">
    <source>
        <dbReference type="ARBA" id="ARBA00022833"/>
    </source>
</evidence>
<dbReference type="FunFam" id="1.10.10.60:FF:000041">
    <property type="entry name" value="insulin gene enhancer protein ISL-1"/>
    <property type="match status" value="1"/>
</dbReference>
<dbReference type="GO" id="GO:0005634">
    <property type="term" value="C:nucleus"/>
    <property type="evidence" value="ECO:0007669"/>
    <property type="project" value="UniProtKB-SubCell"/>
</dbReference>
<keyword evidence="3" id="KW-0677">Repeat</keyword>
<evidence type="ECO:0000313" key="16">
    <source>
        <dbReference type="EMBL" id="CAF0993363.1"/>
    </source>
</evidence>
<dbReference type="Gene3D" id="1.10.10.60">
    <property type="entry name" value="Homeodomain-like"/>
    <property type="match status" value="1"/>
</dbReference>
<dbReference type="GO" id="GO:0045944">
    <property type="term" value="P:positive regulation of transcription by RNA polymerase II"/>
    <property type="evidence" value="ECO:0007669"/>
    <property type="project" value="InterPro"/>
</dbReference>
<dbReference type="GO" id="GO:0007409">
    <property type="term" value="P:axonogenesis"/>
    <property type="evidence" value="ECO:0007669"/>
    <property type="project" value="TreeGrafter"/>
</dbReference>
<evidence type="ECO:0000256" key="7">
    <source>
        <dbReference type="ARBA" id="ARBA00023155"/>
    </source>
</evidence>
<feature type="compositionally biased region" description="Low complexity" evidence="12">
    <location>
        <begin position="164"/>
        <end position="175"/>
    </location>
</feature>
<evidence type="ECO:0000256" key="8">
    <source>
        <dbReference type="ARBA" id="ARBA00023242"/>
    </source>
</evidence>
<keyword evidence="2 10" id="KW-0479">Metal-binding</keyword>